<organism evidence="2 3">
    <name type="scientific">Thalassiosira oceanica</name>
    <name type="common">Marine diatom</name>
    <dbReference type="NCBI Taxonomy" id="159749"/>
    <lineage>
        <taxon>Eukaryota</taxon>
        <taxon>Sar</taxon>
        <taxon>Stramenopiles</taxon>
        <taxon>Ochrophyta</taxon>
        <taxon>Bacillariophyta</taxon>
        <taxon>Coscinodiscophyceae</taxon>
        <taxon>Thalassiosirophycidae</taxon>
        <taxon>Thalassiosirales</taxon>
        <taxon>Thalassiosiraceae</taxon>
        <taxon>Thalassiosira</taxon>
    </lineage>
</organism>
<feature type="region of interest" description="Disordered" evidence="1">
    <location>
        <begin position="130"/>
        <end position="174"/>
    </location>
</feature>
<accession>K0T9Y9</accession>
<comment type="caution">
    <text evidence="2">The sequence shown here is derived from an EMBL/GenBank/DDBJ whole genome shotgun (WGS) entry which is preliminary data.</text>
</comment>
<feature type="region of interest" description="Disordered" evidence="1">
    <location>
        <begin position="1"/>
        <end position="30"/>
    </location>
</feature>
<dbReference type="AlphaFoldDB" id="K0T9Y9"/>
<dbReference type="eggNOG" id="ENOG502SWE2">
    <property type="taxonomic scope" value="Eukaryota"/>
</dbReference>
<evidence type="ECO:0000256" key="1">
    <source>
        <dbReference type="SAM" id="MobiDB-lite"/>
    </source>
</evidence>
<evidence type="ECO:0000313" key="3">
    <source>
        <dbReference type="Proteomes" id="UP000266841"/>
    </source>
</evidence>
<sequence>MRPAPTSSNSNEVASSAAAPRSAPIPMTTTAFPPYTHQQLIHLQQLQLMAMMQQQQQHRQQETILPFHPGRGLSSFQAEMTNPSSLGTGYVGVGVTSGTTAASETIPPNRDTGVVAEDVGIVSAVSNDGSLTSVTVRSPDEDGSPLDRKSDEDCTPSGRKRERNNMDDDSDDIHVENVAEFYEDQVFCRPHTRLPPQSRRSRDLTI</sequence>
<reference evidence="2 3" key="1">
    <citation type="journal article" date="2012" name="Genome Biol.">
        <title>Genome and low-iron response of an oceanic diatom adapted to chronic iron limitation.</title>
        <authorList>
            <person name="Lommer M."/>
            <person name="Specht M."/>
            <person name="Roy A.S."/>
            <person name="Kraemer L."/>
            <person name="Andreson R."/>
            <person name="Gutowska M.A."/>
            <person name="Wolf J."/>
            <person name="Bergner S.V."/>
            <person name="Schilhabel M.B."/>
            <person name="Klostermeier U.C."/>
            <person name="Beiko R.G."/>
            <person name="Rosenstiel P."/>
            <person name="Hippler M."/>
            <person name="Laroche J."/>
        </authorList>
    </citation>
    <scope>NUCLEOTIDE SEQUENCE [LARGE SCALE GENOMIC DNA]</scope>
    <source>
        <strain evidence="2 3">CCMP1005</strain>
    </source>
</reference>
<protein>
    <submittedName>
        <fullName evidence="2">Uncharacterized protein</fullName>
    </submittedName>
</protein>
<dbReference type="Proteomes" id="UP000266841">
    <property type="component" value="Unassembled WGS sequence"/>
</dbReference>
<feature type="compositionally biased region" description="Low complexity" evidence="1">
    <location>
        <begin position="7"/>
        <end position="26"/>
    </location>
</feature>
<evidence type="ECO:0000313" key="2">
    <source>
        <dbReference type="EMBL" id="EJK73924.1"/>
    </source>
</evidence>
<gene>
    <name evidence="2" type="ORF">THAOC_04430</name>
</gene>
<name>K0T9Y9_THAOC</name>
<keyword evidence="3" id="KW-1185">Reference proteome</keyword>
<proteinExistence type="predicted"/>
<dbReference type="EMBL" id="AGNL01004099">
    <property type="protein sequence ID" value="EJK73924.1"/>
    <property type="molecule type" value="Genomic_DNA"/>
</dbReference>